<evidence type="ECO:0000313" key="2">
    <source>
        <dbReference type="Proteomes" id="UP000326396"/>
    </source>
</evidence>
<reference evidence="1 2" key="1">
    <citation type="submission" date="2019-05" db="EMBL/GenBank/DDBJ databases">
        <title>Mikania micrantha, genome provides insights into the molecular mechanism of rapid growth.</title>
        <authorList>
            <person name="Liu B."/>
        </authorList>
    </citation>
    <scope>NUCLEOTIDE SEQUENCE [LARGE SCALE GENOMIC DNA]</scope>
    <source>
        <strain evidence="1">NLD-2019</strain>
        <tissue evidence="1">Leaf</tissue>
    </source>
</reference>
<proteinExistence type="predicted"/>
<keyword evidence="2" id="KW-1185">Reference proteome</keyword>
<dbReference type="Proteomes" id="UP000326396">
    <property type="component" value="Linkage Group LG12"/>
</dbReference>
<accession>A0A5N6PJX7</accession>
<gene>
    <name evidence="1" type="ORF">E3N88_09720</name>
</gene>
<dbReference type="AlphaFoldDB" id="A0A5N6PJX7"/>
<comment type="caution">
    <text evidence="1">The sequence shown here is derived from an EMBL/GenBank/DDBJ whole genome shotgun (WGS) entry which is preliminary data.</text>
</comment>
<evidence type="ECO:0000313" key="1">
    <source>
        <dbReference type="EMBL" id="KAD6455014.1"/>
    </source>
</evidence>
<name>A0A5N6PJX7_9ASTR</name>
<sequence>MQGEGSRSNENKPLEEIRKRKWAIPDDESERCLSMYRIRLSTGYDKEVKFHTRLATYHEERIRPLVINMRIWCERSRNRALDENGPENKRSQKLEKDLVAYREALKKPCRVTRQGYTRHLGIGETAEATKKRFSRFGRLRIEESRLRIEDIGCSSFVDELLWPSDS</sequence>
<protein>
    <submittedName>
        <fullName evidence="1">Uncharacterized protein</fullName>
    </submittedName>
</protein>
<dbReference type="EMBL" id="SZYD01000004">
    <property type="protein sequence ID" value="KAD6455014.1"/>
    <property type="molecule type" value="Genomic_DNA"/>
</dbReference>
<organism evidence="1 2">
    <name type="scientific">Mikania micrantha</name>
    <name type="common">bitter vine</name>
    <dbReference type="NCBI Taxonomy" id="192012"/>
    <lineage>
        <taxon>Eukaryota</taxon>
        <taxon>Viridiplantae</taxon>
        <taxon>Streptophyta</taxon>
        <taxon>Embryophyta</taxon>
        <taxon>Tracheophyta</taxon>
        <taxon>Spermatophyta</taxon>
        <taxon>Magnoliopsida</taxon>
        <taxon>eudicotyledons</taxon>
        <taxon>Gunneridae</taxon>
        <taxon>Pentapetalae</taxon>
        <taxon>asterids</taxon>
        <taxon>campanulids</taxon>
        <taxon>Asterales</taxon>
        <taxon>Asteraceae</taxon>
        <taxon>Asteroideae</taxon>
        <taxon>Heliantheae alliance</taxon>
        <taxon>Eupatorieae</taxon>
        <taxon>Mikania</taxon>
    </lineage>
</organism>